<dbReference type="Proteomes" id="UP001151516">
    <property type="component" value="Unassembled WGS sequence"/>
</dbReference>
<evidence type="ECO:0000256" key="1">
    <source>
        <dbReference type="SAM" id="MobiDB-lite"/>
    </source>
</evidence>
<feature type="compositionally biased region" description="Basic residues" evidence="1">
    <location>
        <begin position="147"/>
        <end position="164"/>
    </location>
</feature>
<dbReference type="AlphaFoldDB" id="A0A9W8GMK3"/>
<accession>A0A9W8GMK3</accession>
<dbReference type="OrthoDB" id="421226at2759"/>
<reference evidence="2" key="1">
    <citation type="submission" date="2022-07" db="EMBL/GenBank/DDBJ databases">
        <title>Phylogenomic reconstructions and comparative analyses of Kickxellomycotina fungi.</title>
        <authorList>
            <person name="Reynolds N.K."/>
            <person name="Stajich J.E."/>
            <person name="Barry K."/>
            <person name="Grigoriev I.V."/>
            <person name="Crous P."/>
            <person name="Smith M.E."/>
        </authorList>
    </citation>
    <scope>NUCLEOTIDE SEQUENCE</scope>
    <source>
        <strain evidence="2">CBS 109367</strain>
    </source>
</reference>
<proteinExistence type="predicted"/>
<keyword evidence="3" id="KW-1185">Reference proteome</keyword>
<dbReference type="SUPFAM" id="SSF52047">
    <property type="entry name" value="RNI-like"/>
    <property type="match status" value="1"/>
</dbReference>
<feature type="compositionally biased region" description="Low complexity" evidence="1">
    <location>
        <begin position="84"/>
        <end position="96"/>
    </location>
</feature>
<evidence type="ECO:0000313" key="3">
    <source>
        <dbReference type="Proteomes" id="UP001151516"/>
    </source>
</evidence>
<dbReference type="PANTHER" id="PTHR13318">
    <property type="entry name" value="PARTNER OF PAIRED, ISOFORM B-RELATED"/>
    <property type="match status" value="1"/>
</dbReference>
<comment type="caution">
    <text evidence="2">The sequence shown here is derived from an EMBL/GenBank/DDBJ whole genome shotgun (WGS) entry which is preliminary data.</text>
</comment>
<feature type="compositionally biased region" description="Low complexity" evidence="1">
    <location>
        <begin position="51"/>
        <end position="73"/>
    </location>
</feature>
<keyword evidence="2" id="KW-0238">DNA-binding</keyword>
<feature type="region of interest" description="Disordered" evidence="1">
    <location>
        <begin position="139"/>
        <end position="195"/>
    </location>
</feature>
<sequence length="698" mass="75723">MDLNDRARGSGSRNPCGGAGNTIKGPHSALTDYLQEIGVSRHFRERRRAEAAAAAAAAAEPTAATQGQVQAQGPEQPPASNQGELGADSADAALARDLQDEENEEAALEESGVGTSRMATRNRNRQHMAVVVAPITEEAVEAESSKGKGKGAARGKGRGKKKPKKDSDSESDFHKSDDEANQREGLNRSSARKGGHMRSCEVCNKRFLQRGEYDESDRLLCPNCQRSVDKAQNEVSAVSKRARAVASSTAAPKRRRLKKTADGLLELEAGLPSLQDLCVRAIAKHVDQVESFGDISVQSLNKLCRIICKMRVLDESTLGLFLGADRTSVVLYDCTRLARNALERIVEMSPNVQTLALEYCGRLDAGVLDAFGVGLRQLAKVQLEGAFLVDDKAWAKFFREAGPRLRSFQVRFSGFGPAAMRALITHCEGLEELRVSECTDFNDDCLGMLAAPLTETEEALQEPERLLRDTEKIEVVPWRPLARLKSLDLGHPHLAMSSATATRVIRALGSQLRVLNLSGFKDVDDNFLLLGLAPHSEHLQELSLAECNSISAEAMTQFFAQGADATMGRGLVRLSLNRCYLLTDAVLHAVVRHSCCSLRSLDLNSVDDFMTEQGLLALAGGALPVEGEEVASSVVKGCPYLEDIDLSWVRCTTDSVLEKVLEACGRLEKVMVYGCPEVSIFAPTRPGLSYVGRVCDTL</sequence>
<dbReference type="GO" id="GO:0003677">
    <property type="term" value="F:DNA binding"/>
    <property type="evidence" value="ECO:0007669"/>
    <property type="project" value="UniProtKB-KW"/>
</dbReference>
<feature type="compositionally biased region" description="Basic and acidic residues" evidence="1">
    <location>
        <begin position="165"/>
        <end position="186"/>
    </location>
</feature>
<feature type="compositionally biased region" description="Acidic residues" evidence="1">
    <location>
        <begin position="99"/>
        <end position="108"/>
    </location>
</feature>
<dbReference type="GO" id="GO:0031146">
    <property type="term" value="P:SCF-dependent proteasomal ubiquitin-dependent protein catabolic process"/>
    <property type="evidence" value="ECO:0007669"/>
    <property type="project" value="TreeGrafter"/>
</dbReference>
<name>A0A9W8GMK3_9FUNG</name>
<evidence type="ECO:0000313" key="2">
    <source>
        <dbReference type="EMBL" id="KAJ2687528.1"/>
    </source>
</evidence>
<gene>
    <name evidence="2" type="primary">RAD7</name>
    <name evidence="2" type="ORF">IWW39_002883</name>
</gene>
<organism evidence="2 3">
    <name type="scientific">Coemansia spiralis</name>
    <dbReference type="NCBI Taxonomy" id="417178"/>
    <lineage>
        <taxon>Eukaryota</taxon>
        <taxon>Fungi</taxon>
        <taxon>Fungi incertae sedis</taxon>
        <taxon>Zoopagomycota</taxon>
        <taxon>Kickxellomycotina</taxon>
        <taxon>Kickxellomycetes</taxon>
        <taxon>Kickxellales</taxon>
        <taxon>Kickxellaceae</taxon>
        <taxon>Coemansia</taxon>
    </lineage>
</organism>
<feature type="region of interest" description="Disordered" evidence="1">
    <location>
        <begin position="1"/>
        <end position="27"/>
    </location>
</feature>
<protein>
    <submittedName>
        <fullName evidence="2">UV-damaged DNA-binding protein rad7</fullName>
    </submittedName>
</protein>
<dbReference type="EMBL" id="JANBTX010000070">
    <property type="protein sequence ID" value="KAJ2687528.1"/>
    <property type="molecule type" value="Genomic_DNA"/>
</dbReference>
<dbReference type="InterPro" id="IPR032675">
    <property type="entry name" value="LRR_dom_sf"/>
</dbReference>
<dbReference type="GO" id="GO:0019005">
    <property type="term" value="C:SCF ubiquitin ligase complex"/>
    <property type="evidence" value="ECO:0007669"/>
    <property type="project" value="TreeGrafter"/>
</dbReference>
<feature type="region of interest" description="Disordered" evidence="1">
    <location>
        <begin position="50"/>
        <end position="125"/>
    </location>
</feature>
<dbReference type="Gene3D" id="3.80.10.10">
    <property type="entry name" value="Ribonuclease Inhibitor"/>
    <property type="match status" value="2"/>
</dbReference>